<reference evidence="3" key="1">
    <citation type="journal article" date="2022" name="J Glob Antimicrob Resist">
        <title>Identification and characterisation of a novel multidrug-resistant streptococcus, Streptococcus toyakuensis sp. nov., from a blood sample.</title>
        <authorList>
            <person name="Wajima T."/>
            <person name="Hagimoto A."/>
            <person name="Tanaka E."/>
            <person name="Kawamura Y."/>
            <person name="Nakaminami H."/>
        </authorList>
    </citation>
    <scope>NUCLEOTIDE SEQUENCE</scope>
    <source>
        <strain evidence="3">TP1632</strain>
    </source>
</reference>
<proteinExistence type="predicted"/>
<keyword evidence="4" id="KW-1185">Reference proteome</keyword>
<sequence length="483" mass="57625">MDNMKFKDYTWNKEFEIKGYFSERSDDIVSKDNLSGILHYSPSEIVLELFGGFEEESGISFGFGKCLEKIYGFSSNGNILILNTYGEPMVHSSSPGFPITRYRVKNFKIYSVFYNELGNFDYSSEAFKDLINELDSEKIKEYNFSFEHIEEWIEKSLVTVKYRDNQTIFESAVSEYQPTKVLIRSLGMNFEDVAILHSSYTTTSFTSDYFIKLISADLNIRYFDEFYQASHKFKEFIEILSNIPLSFTSIEFLVLYKMIDGKRMPLIKGKFFVQHSRKSQKWKSYSQQDISLRALEDSFEHILNHWFDKSEELEFIVRQFSKNLHGDLYLEDQLVDAIRNLEVYSRNFKNFKNPKCLSDVEEKARQSLFDFINTHLLEEVRRKFRNKLKFNQKEPNLAERLKNLFDSIDELNLSKIFSNSERELLIIKLIQTRNYYTHGDSKDNYPEMITDIREMYETKLLLQEVLRYYIYQELDMKYKYKKF</sequence>
<feature type="domain" description="ApeA N-terminal" evidence="2">
    <location>
        <begin position="16"/>
        <end position="306"/>
    </location>
</feature>
<evidence type="ECO:0000259" key="2">
    <source>
        <dbReference type="Pfam" id="PF18862"/>
    </source>
</evidence>
<evidence type="ECO:0000313" key="4">
    <source>
        <dbReference type="Proteomes" id="UP001060027"/>
    </source>
</evidence>
<dbReference type="Pfam" id="PF18862">
    <property type="entry name" value="ApeA_NTD1"/>
    <property type="match status" value="1"/>
</dbReference>
<gene>
    <name evidence="3" type="ORF">STYK_16730</name>
</gene>
<dbReference type="EMBL" id="AP024523">
    <property type="protein sequence ID" value="BDB09859.1"/>
    <property type="molecule type" value="Genomic_DNA"/>
</dbReference>
<accession>A0ABN6KNF4</accession>
<dbReference type="InterPro" id="IPR041223">
    <property type="entry name" value="ApeA_NTD"/>
</dbReference>
<organism evidence="3 4">
    <name type="scientific">Streptococcus toyakuensis</name>
    <dbReference type="NCBI Taxonomy" id="2819619"/>
    <lineage>
        <taxon>Bacteria</taxon>
        <taxon>Bacillati</taxon>
        <taxon>Bacillota</taxon>
        <taxon>Bacilli</taxon>
        <taxon>Lactobacillales</taxon>
        <taxon>Streptococcaceae</taxon>
        <taxon>Streptococcus</taxon>
        <taxon>Streptococcus mitis group</taxon>
    </lineage>
</organism>
<dbReference type="Proteomes" id="UP001060027">
    <property type="component" value="Chromosome"/>
</dbReference>
<evidence type="ECO:0008006" key="5">
    <source>
        <dbReference type="Google" id="ProtNLM"/>
    </source>
</evidence>
<feature type="domain" description="Apea-like HEPN" evidence="1">
    <location>
        <begin position="336"/>
        <end position="478"/>
    </location>
</feature>
<dbReference type="InterPro" id="IPR041229">
    <property type="entry name" value="HEPN_Apea"/>
</dbReference>
<evidence type="ECO:0000259" key="1">
    <source>
        <dbReference type="Pfam" id="PF18739"/>
    </source>
</evidence>
<evidence type="ECO:0000313" key="3">
    <source>
        <dbReference type="EMBL" id="BDB09859.1"/>
    </source>
</evidence>
<name>A0ABN6KNF4_9STRE</name>
<dbReference type="Pfam" id="PF18739">
    <property type="entry name" value="HEPN_Apea"/>
    <property type="match status" value="1"/>
</dbReference>
<protein>
    <recommendedName>
        <fullName evidence="5">ApeA N-terminal domain-containing protein</fullName>
    </recommendedName>
</protein>